<name>A0ABX5MFP2_9BURK</name>
<keyword evidence="4" id="KW-1185">Reference proteome</keyword>
<dbReference type="RefSeq" id="WP_110329076.1">
    <property type="nucleotide sequence ID" value="NZ_CADFGS010000010.1"/>
</dbReference>
<dbReference type="Gene3D" id="3.10.450.40">
    <property type="match status" value="1"/>
</dbReference>
<dbReference type="InterPro" id="IPR010269">
    <property type="entry name" value="T6SS_TssC-like"/>
</dbReference>
<dbReference type="EMBL" id="QJJV01000025">
    <property type="protein sequence ID" value="PXX09006.1"/>
    <property type="molecule type" value="Genomic_DNA"/>
</dbReference>
<dbReference type="Proteomes" id="UP000247515">
    <property type="component" value="Unassembled WGS sequence"/>
</dbReference>
<comment type="caution">
    <text evidence="3">The sequence shown here is derived from an EMBL/GenBank/DDBJ whole genome shotgun (WGS) entry which is preliminary data.</text>
</comment>
<dbReference type="PANTHER" id="PTHR35565">
    <property type="entry name" value="CYTOPLASMIC PROTEIN-RELATED"/>
    <property type="match status" value="1"/>
</dbReference>
<dbReference type="NCBIfam" id="TIGR03357">
    <property type="entry name" value="VI_zyme"/>
    <property type="match status" value="1"/>
</dbReference>
<accession>A0ABX5MFP2</accession>
<evidence type="ECO:0000313" key="3">
    <source>
        <dbReference type="EMBL" id="PXX09006.1"/>
    </source>
</evidence>
<evidence type="ECO:0000313" key="4">
    <source>
        <dbReference type="Proteomes" id="UP000247515"/>
    </source>
</evidence>
<evidence type="ECO:0000259" key="2">
    <source>
        <dbReference type="Pfam" id="PF04965"/>
    </source>
</evidence>
<dbReference type="InterPro" id="IPR007048">
    <property type="entry name" value="IraD/Gp25-like"/>
</dbReference>
<proteinExistence type="predicted"/>
<organism evidence="3 4">
    <name type="scientific">Paraburkholderia tropica</name>
    <dbReference type="NCBI Taxonomy" id="92647"/>
    <lineage>
        <taxon>Bacteria</taxon>
        <taxon>Pseudomonadati</taxon>
        <taxon>Pseudomonadota</taxon>
        <taxon>Betaproteobacteria</taxon>
        <taxon>Burkholderiales</taxon>
        <taxon>Burkholderiaceae</taxon>
        <taxon>Paraburkholderia</taxon>
    </lineage>
</organism>
<feature type="domain" description="IraD/Gp25-like" evidence="2">
    <location>
        <begin position="34"/>
        <end position="117"/>
    </location>
</feature>
<reference evidence="3 4" key="1">
    <citation type="submission" date="2018-05" db="EMBL/GenBank/DDBJ databases">
        <title>Genomic Encyclopedia of Type Strains, Phase IV (KMG-V): Genome sequencing to study the core and pangenomes of soil and plant-associated prokaryotes.</title>
        <authorList>
            <person name="Whitman W."/>
        </authorList>
    </citation>
    <scope>NUCLEOTIDE SEQUENCE [LARGE SCALE GENOMIC DNA]</scope>
    <source>
        <strain evidence="3 4">SIr-6563</strain>
    </source>
</reference>
<dbReference type="PANTHER" id="PTHR35565:SF1">
    <property type="entry name" value="TYPE VI SECRETION SYSTEM CONTRACTILE SHEATH LARGE SUBUNIT"/>
    <property type="match status" value="1"/>
</dbReference>
<feature type="region of interest" description="Disordered" evidence="1">
    <location>
        <begin position="1"/>
        <end position="23"/>
    </location>
</feature>
<protein>
    <submittedName>
        <fullName evidence="3">Type VI secretion system protein</fullName>
    </submittedName>
</protein>
<gene>
    <name evidence="3" type="ORF">C7400_12557</name>
</gene>
<dbReference type="Pfam" id="PF04965">
    <property type="entry name" value="GPW_gp25"/>
    <property type="match status" value="1"/>
</dbReference>
<dbReference type="GeneID" id="61307934"/>
<dbReference type="InterPro" id="IPR017737">
    <property type="entry name" value="TssE1-like"/>
</dbReference>
<sequence length="140" mass="15958">MPRSRGQGSLFERLDPDAPPVRNRQQQVAGRVLAIRQHLQWLLNSRQGCSQSSPELGLRDFNDALAGTTDLMLRLRGEIEVMVRAFEPRVVVLGVRACPRDEQPLDLHFRLDCLVPVQHKDEQVEIDLVISHRNRQAHVA</sequence>
<dbReference type="SUPFAM" id="SSF160719">
    <property type="entry name" value="gpW/gp25-like"/>
    <property type="match status" value="1"/>
</dbReference>
<evidence type="ECO:0000256" key="1">
    <source>
        <dbReference type="SAM" id="MobiDB-lite"/>
    </source>
</evidence>